<keyword evidence="1" id="KW-0472">Membrane</keyword>
<dbReference type="EMBL" id="CAJNOV010013057">
    <property type="protein sequence ID" value="CAF1507895.1"/>
    <property type="molecule type" value="Genomic_DNA"/>
</dbReference>
<evidence type="ECO:0000313" key="5">
    <source>
        <dbReference type="EMBL" id="CAF2133757.1"/>
    </source>
</evidence>
<dbReference type="Proteomes" id="UP000676336">
    <property type="component" value="Unassembled WGS sequence"/>
</dbReference>
<keyword evidence="2" id="KW-0732">Signal</keyword>
<feature type="signal peptide" evidence="2">
    <location>
        <begin position="1"/>
        <end position="26"/>
    </location>
</feature>
<dbReference type="Proteomes" id="UP000681967">
    <property type="component" value="Unassembled WGS sequence"/>
</dbReference>
<dbReference type="Proteomes" id="UP000663834">
    <property type="component" value="Unassembled WGS sequence"/>
</dbReference>
<keyword evidence="1" id="KW-0812">Transmembrane</keyword>
<reference evidence="4" key="1">
    <citation type="submission" date="2021-02" db="EMBL/GenBank/DDBJ databases">
        <authorList>
            <person name="Nowell W R."/>
        </authorList>
    </citation>
    <scope>NUCLEOTIDE SEQUENCE</scope>
</reference>
<dbReference type="Proteomes" id="UP000663824">
    <property type="component" value="Unassembled WGS sequence"/>
</dbReference>
<evidence type="ECO:0000313" key="7">
    <source>
        <dbReference type="EMBL" id="CAF3988699.1"/>
    </source>
</evidence>
<evidence type="ECO:0000313" key="9">
    <source>
        <dbReference type="Proteomes" id="UP000663855"/>
    </source>
</evidence>
<evidence type="ECO:0000313" key="10">
    <source>
        <dbReference type="Proteomes" id="UP000663866"/>
    </source>
</evidence>
<evidence type="ECO:0000313" key="4">
    <source>
        <dbReference type="EMBL" id="CAF1507895.1"/>
    </source>
</evidence>
<evidence type="ECO:0000313" key="8">
    <source>
        <dbReference type="EMBL" id="CAF4135576.1"/>
    </source>
</evidence>
<keyword evidence="10" id="KW-1185">Reference proteome</keyword>
<protein>
    <submittedName>
        <fullName evidence="4">Uncharacterized protein</fullName>
    </submittedName>
</protein>
<organism evidence="4 9">
    <name type="scientific">Rotaria magnacalcarata</name>
    <dbReference type="NCBI Taxonomy" id="392030"/>
    <lineage>
        <taxon>Eukaryota</taxon>
        <taxon>Metazoa</taxon>
        <taxon>Spiralia</taxon>
        <taxon>Gnathifera</taxon>
        <taxon>Rotifera</taxon>
        <taxon>Eurotatoria</taxon>
        <taxon>Bdelloidea</taxon>
        <taxon>Philodinida</taxon>
        <taxon>Philodinidae</taxon>
        <taxon>Rotaria</taxon>
    </lineage>
</organism>
<evidence type="ECO:0000256" key="2">
    <source>
        <dbReference type="SAM" id="SignalP"/>
    </source>
</evidence>
<dbReference type="OrthoDB" id="10013997at2759"/>
<dbReference type="EMBL" id="CAJOBI010002519">
    <property type="protein sequence ID" value="CAF3932545.1"/>
    <property type="molecule type" value="Genomic_DNA"/>
</dbReference>
<proteinExistence type="predicted"/>
<name>A0A815TFZ6_9BILA</name>
<dbReference type="Proteomes" id="UP000663855">
    <property type="component" value="Unassembled WGS sequence"/>
</dbReference>
<keyword evidence="1" id="KW-1133">Transmembrane helix</keyword>
<accession>A0A815TFZ6</accession>
<dbReference type="EMBL" id="CAJOBG010005003">
    <property type="protein sequence ID" value="CAF4135576.1"/>
    <property type="molecule type" value="Genomic_DNA"/>
</dbReference>
<dbReference type="Proteomes" id="UP000663866">
    <property type="component" value="Unassembled WGS sequence"/>
</dbReference>
<comment type="caution">
    <text evidence="4">The sequence shown here is derived from an EMBL/GenBank/DDBJ whole genome shotgun (WGS) entry which is preliminary data.</text>
</comment>
<feature type="transmembrane region" description="Helical" evidence="1">
    <location>
        <begin position="81"/>
        <end position="101"/>
    </location>
</feature>
<dbReference type="EMBL" id="CAJOBH010004405">
    <property type="protein sequence ID" value="CAF3988699.1"/>
    <property type="molecule type" value="Genomic_DNA"/>
</dbReference>
<evidence type="ECO:0000313" key="3">
    <source>
        <dbReference type="EMBL" id="CAF1232314.1"/>
    </source>
</evidence>
<dbReference type="EMBL" id="CAJNRE010015017">
    <property type="protein sequence ID" value="CAF2133757.1"/>
    <property type="molecule type" value="Genomic_DNA"/>
</dbReference>
<dbReference type="EMBL" id="CAJNOW010000089">
    <property type="protein sequence ID" value="CAF1232314.1"/>
    <property type="molecule type" value="Genomic_DNA"/>
</dbReference>
<evidence type="ECO:0000256" key="1">
    <source>
        <dbReference type="SAM" id="Phobius"/>
    </source>
</evidence>
<gene>
    <name evidence="7" type="ORF">BYL167_LOCUS13023</name>
    <name evidence="4" type="ORF">CJN711_LOCUS27631</name>
    <name evidence="3" type="ORF">KQP761_LOCUS1367</name>
    <name evidence="5" type="ORF">MBJ925_LOCUS28078</name>
    <name evidence="8" type="ORF">OVN521_LOCUS22768</name>
    <name evidence="6" type="ORF">SMN809_LOCUS8276</name>
</gene>
<dbReference type="AlphaFoldDB" id="A0A815TFZ6"/>
<evidence type="ECO:0000313" key="6">
    <source>
        <dbReference type="EMBL" id="CAF3932545.1"/>
    </source>
</evidence>
<feature type="chain" id="PRO_5036412293" evidence="2">
    <location>
        <begin position="27"/>
        <end position="143"/>
    </location>
</feature>
<sequence>MCTVDLYLSFMVSLILHLTLPQAIRTLPNSTTLSSLSSTNTINNGNSTEVVASVKNPLNHGKKIIHAALSKMDRGTLMRGIIVLGGIICLVLMYIGIKTFFLRKKRQPKRYTLITDPNAMEEPLFGSNDGDEEIEDDALFVRK</sequence>